<dbReference type="Pfam" id="PF21825">
    <property type="entry name" value="crAss001_48"/>
    <property type="match status" value="1"/>
</dbReference>
<sequence>MIREKDFPEYVQRMYEERTELKARIEKASAFATKAEYLKLSRIDRTLFEVQLATMNDYLRLLVKRIERAEQKA</sequence>
<dbReference type="InterPro" id="IPR054052">
    <property type="entry name" value="Y16Q-like"/>
</dbReference>
<evidence type="ECO:0000313" key="2">
    <source>
        <dbReference type="Proteomes" id="UP001565243"/>
    </source>
</evidence>
<protein>
    <submittedName>
        <fullName evidence="1">Uncharacterized protein</fullName>
    </submittedName>
</protein>
<evidence type="ECO:0000313" key="1">
    <source>
        <dbReference type="EMBL" id="MEY8773046.1"/>
    </source>
</evidence>
<name>A0ABV4EDP6_9GAMM</name>
<comment type="caution">
    <text evidence="1">The sequence shown here is derived from an EMBL/GenBank/DDBJ whole genome shotgun (WGS) entry which is preliminary data.</text>
</comment>
<accession>A0ABV4EDP6</accession>
<reference evidence="1 2" key="1">
    <citation type="submission" date="2024-07" db="EMBL/GenBank/DDBJ databases">
        <authorList>
            <person name="Hebao G."/>
        </authorList>
    </citation>
    <scope>NUCLEOTIDE SEQUENCE [LARGE SCALE GENOMIC DNA]</scope>
    <source>
        <strain evidence="1 2">ACCC 02193</strain>
    </source>
</reference>
<organism evidence="1 2">
    <name type="scientific">Erwinia aeris</name>
    <dbReference type="NCBI Taxonomy" id="3239803"/>
    <lineage>
        <taxon>Bacteria</taxon>
        <taxon>Pseudomonadati</taxon>
        <taxon>Pseudomonadota</taxon>
        <taxon>Gammaproteobacteria</taxon>
        <taxon>Enterobacterales</taxon>
        <taxon>Erwiniaceae</taxon>
        <taxon>Erwinia</taxon>
    </lineage>
</organism>
<proteinExistence type="predicted"/>
<keyword evidence="2" id="KW-1185">Reference proteome</keyword>
<gene>
    <name evidence="1" type="ORF">AB6T85_21795</name>
</gene>
<dbReference type="Proteomes" id="UP001565243">
    <property type="component" value="Unassembled WGS sequence"/>
</dbReference>
<dbReference type="EMBL" id="JBGFFX010000017">
    <property type="protein sequence ID" value="MEY8773046.1"/>
    <property type="molecule type" value="Genomic_DNA"/>
</dbReference>
<dbReference type="RefSeq" id="WP_369896675.1">
    <property type="nucleotide sequence ID" value="NZ_JBGFFX010000017.1"/>
</dbReference>